<dbReference type="EMBL" id="BMAR01000008">
    <property type="protein sequence ID" value="GFR44808.1"/>
    <property type="molecule type" value="Genomic_DNA"/>
</dbReference>
<keyword evidence="2" id="KW-0472">Membrane</keyword>
<dbReference type="AlphaFoldDB" id="A0AAD3HL73"/>
<reference evidence="3 4" key="1">
    <citation type="journal article" date="2021" name="Sci. Rep.">
        <title>Genome sequencing of the multicellular alga Astrephomene provides insights into convergent evolution of germ-soma differentiation.</title>
        <authorList>
            <person name="Yamashita S."/>
            <person name="Yamamoto K."/>
            <person name="Matsuzaki R."/>
            <person name="Suzuki S."/>
            <person name="Yamaguchi H."/>
            <person name="Hirooka S."/>
            <person name="Minakuchi Y."/>
            <person name="Miyagishima S."/>
            <person name="Kawachi M."/>
            <person name="Toyoda A."/>
            <person name="Nozaki H."/>
        </authorList>
    </citation>
    <scope>NUCLEOTIDE SEQUENCE [LARGE SCALE GENOMIC DNA]</scope>
    <source>
        <strain evidence="3 4">NIES-4017</strain>
    </source>
</reference>
<evidence type="ECO:0000313" key="3">
    <source>
        <dbReference type="EMBL" id="GFR44808.1"/>
    </source>
</evidence>
<feature type="compositionally biased region" description="Gly residues" evidence="1">
    <location>
        <begin position="311"/>
        <end position="322"/>
    </location>
</feature>
<name>A0AAD3HL73_9CHLO</name>
<keyword evidence="4" id="KW-1185">Reference proteome</keyword>
<organism evidence="3 4">
    <name type="scientific">Astrephomene gubernaculifera</name>
    <dbReference type="NCBI Taxonomy" id="47775"/>
    <lineage>
        <taxon>Eukaryota</taxon>
        <taxon>Viridiplantae</taxon>
        <taxon>Chlorophyta</taxon>
        <taxon>core chlorophytes</taxon>
        <taxon>Chlorophyceae</taxon>
        <taxon>CS clade</taxon>
        <taxon>Chlamydomonadales</taxon>
        <taxon>Astrephomenaceae</taxon>
        <taxon>Astrephomene</taxon>
    </lineage>
</organism>
<feature type="region of interest" description="Disordered" evidence="1">
    <location>
        <begin position="123"/>
        <end position="186"/>
    </location>
</feature>
<gene>
    <name evidence="3" type="ORF">Agub_g6144</name>
</gene>
<feature type="region of interest" description="Disordered" evidence="1">
    <location>
        <begin position="378"/>
        <end position="455"/>
    </location>
</feature>
<accession>A0AAD3HL73</accession>
<evidence type="ECO:0000256" key="1">
    <source>
        <dbReference type="SAM" id="MobiDB-lite"/>
    </source>
</evidence>
<comment type="caution">
    <text evidence="3">The sequence shown here is derived from an EMBL/GenBank/DDBJ whole genome shotgun (WGS) entry which is preliminary data.</text>
</comment>
<keyword evidence="2" id="KW-0812">Transmembrane</keyword>
<feature type="compositionally biased region" description="Low complexity" evidence="1">
    <location>
        <begin position="123"/>
        <end position="161"/>
    </location>
</feature>
<feature type="region of interest" description="Disordered" evidence="1">
    <location>
        <begin position="307"/>
        <end position="331"/>
    </location>
</feature>
<feature type="compositionally biased region" description="Low complexity" evidence="1">
    <location>
        <begin position="386"/>
        <end position="436"/>
    </location>
</feature>
<proteinExistence type="predicted"/>
<evidence type="ECO:0000313" key="4">
    <source>
        <dbReference type="Proteomes" id="UP001054857"/>
    </source>
</evidence>
<keyword evidence="2" id="KW-1133">Transmembrane helix</keyword>
<protein>
    <submittedName>
        <fullName evidence="3">Uncharacterized protein</fullName>
    </submittedName>
</protein>
<feature type="transmembrane region" description="Helical" evidence="2">
    <location>
        <begin position="80"/>
        <end position="101"/>
    </location>
</feature>
<sequence>MKPHAIVAVIGSLWLLHRRWQHSSSKAKQEQPSQPTALQHATSVIAHSGTNANLAQPPPPIPAAALTSGTISVQAVKPMLGAVLQWIFLILLGAAMSLTAVKGAWDVFAVLVAAAGVQLGGQLARGMSGSSRRSSSSPRVARGSSSASSQPRSAAASQEPSTAALSWPPVPPPSPDPRLQGVWVKDPSRSEPMDEAIAAMRLNGLVRSAVRLIRGLELDVRGGRFNMAIFSVIAWFKVRESYGLDGGVGQYNRRDLRRGKHSGSVAVQPDGSLLLSLTWGEPLPGSGTDHFAVVSAASSAAAAAGGAAAASGGGGGGGGGGEEWASGAARVVPPPSLPAAAAAAEGDLLVVTSTLQLLAGPASGRTITYRTVYVRVGGRGGGGGRQQQQNNNSQLQSQQATLTPPQQQQQGLIQRPQTPEQLPQPQQLMLLSQAQQDTRQQQNELGAGTGEDGSG</sequence>
<dbReference type="Proteomes" id="UP001054857">
    <property type="component" value="Unassembled WGS sequence"/>
</dbReference>
<evidence type="ECO:0000256" key="2">
    <source>
        <dbReference type="SAM" id="Phobius"/>
    </source>
</evidence>